<dbReference type="Proteomes" id="UP001521184">
    <property type="component" value="Unassembled WGS sequence"/>
</dbReference>
<feature type="compositionally biased region" description="Basic and acidic residues" evidence="1">
    <location>
        <begin position="576"/>
        <end position="593"/>
    </location>
</feature>
<evidence type="ECO:0000313" key="5">
    <source>
        <dbReference type="Proteomes" id="UP001521184"/>
    </source>
</evidence>
<feature type="transmembrane region" description="Helical" evidence="2">
    <location>
        <begin position="499"/>
        <end position="519"/>
    </location>
</feature>
<feature type="chain" id="PRO_5045319821" description="Aspartic-type endopeptidase" evidence="3">
    <location>
        <begin position="18"/>
        <end position="593"/>
    </location>
</feature>
<dbReference type="EMBL" id="JAKEKT020000131">
    <property type="protein sequence ID" value="KAL1634472.1"/>
    <property type="molecule type" value="Genomic_DNA"/>
</dbReference>
<evidence type="ECO:0000256" key="1">
    <source>
        <dbReference type="SAM" id="MobiDB-lite"/>
    </source>
</evidence>
<comment type="caution">
    <text evidence="4">The sequence shown here is derived from an EMBL/GenBank/DDBJ whole genome shotgun (WGS) entry which is preliminary data.</text>
</comment>
<keyword evidence="5" id="KW-1185">Reference proteome</keyword>
<evidence type="ECO:0000256" key="2">
    <source>
        <dbReference type="SAM" id="Phobius"/>
    </source>
</evidence>
<feature type="region of interest" description="Disordered" evidence="1">
    <location>
        <begin position="467"/>
        <end position="489"/>
    </location>
</feature>
<dbReference type="SUPFAM" id="SSF50630">
    <property type="entry name" value="Acid proteases"/>
    <property type="match status" value="1"/>
</dbReference>
<reference evidence="4 5" key="1">
    <citation type="journal article" date="2023" name="Plant Dis.">
        <title>First Report of Diplodia intermedia Causing Canker and Dieback Diseases on Apple Trees in Canada.</title>
        <authorList>
            <person name="Ellouze W."/>
            <person name="Ilyukhin E."/>
            <person name="Sulman M."/>
            <person name="Ali S."/>
        </authorList>
    </citation>
    <scope>NUCLEOTIDE SEQUENCE [LARGE SCALE GENOMIC DNA]</scope>
    <source>
        <strain evidence="4 5">M45-28</strain>
    </source>
</reference>
<keyword evidence="2" id="KW-0472">Membrane</keyword>
<feature type="compositionally biased region" description="Basic residues" evidence="1">
    <location>
        <begin position="523"/>
        <end position="534"/>
    </location>
</feature>
<accession>A0ABR3T4S8</accession>
<sequence length="593" mass="60892">MMRGLPLLLSLAGAARASSTTPWGFEFDNNGTGPDGPWAVVRAPVDAPDQILGFYPSLLETSMMVNASACQAQSAQCVIPNVPAWAGSPAHDLYLNETSADFDASDLATVNGGYVTDLMDLQGSLRYTTQRLTLGSYALDGLAMAVADNVTANFPNGDWYTVGVGYVPAPGAQQSNQALSLYGGDTFTYNITSGTQTLPLTLALGYQQGAYASMSYGIHVGSVQHNITGKMFYGGYDRARCISAPIAAPSNSTFSLAAISLGVAAGAPALLANPSGATSIDGLLQTNDSTTLPLSAQPDPGLPYMYLPGATCAALAAHLPVSYDAGLGLYLWNTSAPAYAALLTSPHHLTLHFSNASSTTAPVPIAIPLALLNLTLDYPIAPTPTPYFPCRPYAPSSSSADVVLGRAFLQAAHLAHNWHTGAVWLAQAPGPAFAAQDLKTIATGDAELTPLPGAQAWNETWAGVLAPLEEGGSGGDEEGDGSGGGDGGGGLSGGAKAGVGVGAAVGALALVGLVGGVVWRRRRDGRGRRERKGRMVAGQQQQQQPAELPVGGRERAAPVELEGGEVQELPAGADGEGVKELQGREKPRELPGG</sequence>
<name>A0ABR3T4S8_9PEZI</name>
<evidence type="ECO:0000256" key="3">
    <source>
        <dbReference type="SAM" id="SignalP"/>
    </source>
</evidence>
<keyword evidence="3" id="KW-0732">Signal</keyword>
<dbReference type="Gene3D" id="2.40.70.10">
    <property type="entry name" value="Acid Proteases"/>
    <property type="match status" value="1"/>
</dbReference>
<organism evidence="4 5">
    <name type="scientific">Diplodia intermedia</name>
    <dbReference type="NCBI Taxonomy" id="856260"/>
    <lineage>
        <taxon>Eukaryota</taxon>
        <taxon>Fungi</taxon>
        <taxon>Dikarya</taxon>
        <taxon>Ascomycota</taxon>
        <taxon>Pezizomycotina</taxon>
        <taxon>Dothideomycetes</taxon>
        <taxon>Dothideomycetes incertae sedis</taxon>
        <taxon>Botryosphaeriales</taxon>
        <taxon>Botryosphaeriaceae</taxon>
        <taxon>Diplodia</taxon>
    </lineage>
</organism>
<gene>
    <name evidence="4" type="ORF">SLS58_010668</name>
</gene>
<protein>
    <recommendedName>
        <fullName evidence="6">Aspartic-type endopeptidase</fullName>
    </recommendedName>
</protein>
<keyword evidence="2" id="KW-0812">Transmembrane</keyword>
<dbReference type="InterPro" id="IPR021109">
    <property type="entry name" value="Peptidase_aspartic_dom_sf"/>
</dbReference>
<proteinExistence type="predicted"/>
<keyword evidence="2" id="KW-1133">Transmembrane helix</keyword>
<evidence type="ECO:0000313" key="4">
    <source>
        <dbReference type="EMBL" id="KAL1634472.1"/>
    </source>
</evidence>
<feature type="region of interest" description="Disordered" evidence="1">
    <location>
        <begin position="523"/>
        <end position="593"/>
    </location>
</feature>
<feature type="signal peptide" evidence="3">
    <location>
        <begin position="1"/>
        <end position="17"/>
    </location>
</feature>
<evidence type="ECO:0008006" key="6">
    <source>
        <dbReference type="Google" id="ProtNLM"/>
    </source>
</evidence>